<keyword evidence="1" id="KW-0175">Coiled coil</keyword>
<dbReference type="RefSeq" id="XP_007931168.1">
    <property type="nucleotide sequence ID" value="XM_007932977.1"/>
</dbReference>
<gene>
    <name evidence="2" type="ORF">MYCFIDRAFT_200012</name>
</gene>
<dbReference type="HOGENOM" id="CLU_1054223_0_0_1"/>
<reference evidence="2 3" key="1">
    <citation type="journal article" date="2012" name="PLoS Pathog.">
        <title>Diverse lifestyles and strategies of plant pathogenesis encoded in the genomes of eighteen Dothideomycetes fungi.</title>
        <authorList>
            <person name="Ohm R.A."/>
            <person name="Feau N."/>
            <person name="Henrissat B."/>
            <person name="Schoch C.L."/>
            <person name="Horwitz B.A."/>
            <person name="Barry K.W."/>
            <person name="Condon B.J."/>
            <person name="Copeland A.C."/>
            <person name="Dhillon B."/>
            <person name="Glaser F."/>
            <person name="Hesse C.N."/>
            <person name="Kosti I."/>
            <person name="LaButti K."/>
            <person name="Lindquist E.A."/>
            <person name="Lucas S."/>
            <person name="Salamov A.A."/>
            <person name="Bradshaw R.E."/>
            <person name="Ciuffetti L."/>
            <person name="Hamelin R.C."/>
            <person name="Kema G.H.J."/>
            <person name="Lawrence C."/>
            <person name="Scott J.A."/>
            <person name="Spatafora J.W."/>
            <person name="Turgeon B.G."/>
            <person name="de Wit P.J.G.M."/>
            <person name="Zhong S."/>
            <person name="Goodwin S.B."/>
            <person name="Grigoriev I.V."/>
        </authorList>
    </citation>
    <scope>NUCLEOTIDE SEQUENCE [LARGE SCALE GENOMIC DNA]</scope>
    <source>
        <strain evidence="2 3">CIRAD86</strain>
    </source>
</reference>
<feature type="coiled-coil region" evidence="1">
    <location>
        <begin position="202"/>
        <end position="254"/>
    </location>
</feature>
<organism evidence="2 3">
    <name type="scientific">Pseudocercospora fijiensis (strain CIRAD86)</name>
    <name type="common">Black leaf streak disease fungus</name>
    <name type="synonym">Mycosphaerella fijiensis</name>
    <dbReference type="NCBI Taxonomy" id="383855"/>
    <lineage>
        <taxon>Eukaryota</taxon>
        <taxon>Fungi</taxon>
        <taxon>Dikarya</taxon>
        <taxon>Ascomycota</taxon>
        <taxon>Pezizomycotina</taxon>
        <taxon>Dothideomycetes</taxon>
        <taxon>Dothideomycetidae</taxon>
        <taxon>Mycosphaerellales</taxon>
        <taxon>Mycosphaerellaceae</taxon>
        <taxon>Pseudocercospora</taxon>
    </lineage>
</organism>
<sequence length="264" mass="28871">MSPSYAQPTVHINKSSANESAGLDLTQHLSTIFQDPPIIVMPPLFDDNSSIVKPTPRVISAETSLSKNDAKYNINFRALEKLPGGVTTFEAKREAVHAGAEVSTKVDTSNGETKVGDVSEVSEDGEVLTPKASAVTEHRIPNGNEELASTSGDPNDKFTPAVGSIAEDNTERTADGIGDAGPVENTEEARKSAYAHYVQDQIDLAEEDLRTALEDAKELRVARAMMEKNFEEELAVIEAREKELMEKLRKCRERVRKSVMIDED</sequence>
<keyword evidence="3" id="KW-1185">Reference proteome</keyword>
<dbReference type="EMBL" id="KB446563">
    <property type="protein sequence ID" value="EME78924.1"/>
    <property type="molecule type" value="Genomic_DNA"/>
</dbReference>
<dbReference type="OrthoDB" id="10596010at2759"/>
<evidence type="ECO:0000313" key="2">
    <source>
        <dbReference type="EMBL" id="EME78924.1"/>
    </source>
</evidence>
<protein>
    <submittedName>
        <fullName evidence="2">Uncharacterized protein</fullName>
    </submittedName>
</protein>
<dbReference type="KEGG" id="pfj:MYCFIDRAFT_200012"/>
<dbReference type="GeneID" id="19335842"/>
<dbReference type="Proteomes" id="UP000016932">
    <property type="component" value="Unassembled WGS sequence"/>
</dbReference>
<proteinExistence type="predicted"/>
<accession>M2ZII1</accession>
<evidence type="ECO:0000256" key="1">
    <source>
        <dbReference type="SAM" id="Coils"/>
    </source>
</evidence>
<dbReference type="VEuPathDB" id="FungiDB:MYCFIDRAFT_200012"/>
<evidence type="ECO:0000313" key="3">
    <source>
        <dbReference type="Proteomes" id="UP000016932"/>
    </source>
</evidence>
<name>M2ZII1_PSEFD</name>
<dbReference type="AlphaFoldDB" id="M2ZII1"/>